<feature type="chain" id="PRO_5021807235" evidence="3">
    <location>
        <begin position="33"/>
        <end position="338"/>
    </location>
</feature>
<name>A0A510Y135_9GAMM</name>
<evidence type="ECO:0000259" key="4">
    <source>
        <dbReference type="Pfam" id="PF13407"/>
    </source>
</evidence>
<gene>
    <name evidence="5" type="ORF">PES01_32320</name>
</gene>
<sequence>MLANLKLALKKFKSLKFLTLSTLLLFTHQSAANIVIAIVGKTKNDSFYQQAFKGCLKFASDHPEVICKYDGPKDFQDIRSQSIVINNLVQQGIDGLIVATTDSQHLVTRSLMALKSKNIPVITFDSDLLEKHQHHRLAYVGSNNFDFGIALGEQVKKLTKKENNTICMQSGHHTTPNLNKRIAGVRYALSKQSTEHLSGQNGWREHNRCPLFSLGKREESLIQLMHILKTKNPPIFLAVAGFAQFNPHYVNALEPYKQMIESKDIIIVSADTEEIQLNVLSRGLSSANIGQNPFEMGRLSTELMHDYILYDKKPEQTHYYTDFHYCTQSNATHCTVNH</sequence>
<reference evidence="5 6" key="1">
    <citation type="submission" date="2019-07" db="EMBL/GenBank/DDBJ databases">
        <title>Whole genome shotgun sequence of Pseudoalteromonas espejiana NBRC 102222.</title>
        <authorList>
            <person name="Hosoyama A."/>
            <person name="Uohara A."/>
            <person name="Ohji S."/>
            <person name="Ichikawa N."/>
        </authorList>
    </citation>
    <scope>NUCLEOTIDE SEQUENCE [LARGE SCALE GENOMIC DNA]</scope>
    <source>
        <strain evidence="5 6">NBRC 102222</strain>
    </source>
</reference>
<feature type="domain" description="Periplasmic binding protein" evidence="4">
    <location>
        <begin position="36"/>
        <end position="308"/>
    </location>
</feature>
<organism evidence="5 6">
    <name type="scientific">Pseudoalteromonas espejiana</name>
    <dbReference type="NCBI Taxonomy" id="28107"/>
    <lineage>
        <taxon>Bacteria</taxon>
        <taxon>Pseudomonadati</taxon>
        <taxon>Pseudomonadota</taxon>
        <taxon>Gammaproteobacteria</taxon>
        <taxon>Alteromonadales</taxon>
        <taxon>Pseudoalteromonadaceae</taxon>
        <taxon>Pseudoalteromonas</taxon>
    </lineage>
</organism>
<dbReference type="Gene3D" id="3.40.50.2300">
    <property type="match status" value="2"/>
</dbReference>
<protein>
    <submittedName>
        <fullName evidence="5">Sugar ABC transporter substrate-binding protein</fullName>
    </submittedName>
</protein>
<dbReference type="InterPro" id="IPR050555">
    <property type="entry name" value="Bact_Solute-Bind_Prot2"/>
</dbReference>
<dbReference type="PANTHER" id="PTHR30036:SF7">
    <property type="entry name" value="ABC TRANSPORTER PERIPLASMIC-BINDING PROTEIN YPHF"/>
    <property type="match status" value="1"/>
</dbReference>
<dbReference type="Pfam" id="PF13407">
    <property type="entry name" value="Peripla_BP_4"/>
    <property type="match status" value="1"/>
</dbReference>
<accession>A0A510Y135</accession>
<dbReference type="InterPro" id="IPR025997">
    <property type="entry name" value="SBP_2_dom"/>
</dbReference>
<comment type="similarity">
    <text evidence="2">Belongs to the bacterial solute-binding protein 2 family.</text>
</comment>
<evidence type="ECO:0000256" key="3">
    <source>
        <dbReference type="SAM" id="SignalP"/>
    </source>
</evidence>
<evidence type="ECO:0000256" key="2">
    <source>
        <dbReference type="ARBA" id="ARBA00007639"/>
    </source>
</evidence>
<evidence type="ECO:0000313" key="5">
    <source>
        <dbReference type="EMBL" id="GEK56387.1"/>
    </source>
</evidence>
<dbReference type="SUPFAM" id="SSF53822">
    <property type="entry name" value="Periplasmic binding protein-like I"/>
    <property type="match status" value="1"/>
</dbReference>
<keyword evidence="3" id="KW-0732">Signal</keyword>
<dbReference type="InterPro" id="IPR028082">
    <property type="entry name" value="Peripla_BP_I"/>
</dbReference>
<dbReference type="OrthoDB" id="3189720at2"/>
<feature type="signal peptide" evidence="3">
    <location>
        <begin position="1"/>
        <end position="32"/>
    </location>
</feature>
<dbReference type="GO" id="GO:0030246">
    <property type="term" value="F:carbohydrate binding"/>
    <property type="evidence" value="ECO:0007669"/>
    <property type="project" value="TreeGrafter"/>
</dbReference>
<comment type="subcellular location">
    <subcellularLocation>
        <location evidence="1">Periplasm</location>
    </subcellularLocation>
</comment>
<dbReference type="GO" id="GO:0055085">
    <property type="term" value="P:transmembrane transport"/>
    <property type="evidence" value="ECO:0007669"/>
    <property type="project" value="UniProtKB-ARBA"/>
</dbReference>
<dbReference type="GO" id="GO:0030288">
    <property type="term" value="C:outer membrane-bounded periplasmic space"/>
    <property type="evidence" value="ECO:0007669"/>
    <property type="project" value="TreeGrafter"/>
</dbReference>
<evidence type="ECO:0000256" key="1">
    <source>
        <dbReference type="ARBA" id="ARBA00004418"/>
    </source>
</evidence>
<dbReference type="PANTHER" id="PTHR30036">
    <property type="entry name" value="D-XYLOSE-BINDING PERIPLASMIC PROTEIN"/>
    <property type="match status" value="1"/>
</dbReference>
<keyword evidence="6" id="KW-1185">Reference proteome</keyword>
<dbReference type="Proteomes" id="UP000321419">
    <property type="component" value="Unassembled WGS sequence"/>
</dbReference>
<evidence type="ECO:0000313" key="6">
    <source>
        <dbReference type="Proteomes" id="UP000321419"/>
    </source>
</evidence>
<dbReference type="EMBL" id="BJUM01000038">
    <property type="protein sequence ID" value="GEK56387.1"/>
    <property type="molecule type" value="Genomic_DNA"/>
</dbReference>
<proteinExistence type="inferred from homology"/>
<dbReference type="AlphaFoldDB" id="A0A510Y135"/>
<comment type="caution">
    <text evidence="5">The sequence shown here is derived from an EMBL/GenBank/DDBJ whole genome shotgun (WGS) entry which is preliminary data.</text>
</comment>